<dbReference type="AlphaFoldDB" id="A0A2J6T7H1"/>
<feature type="transmembrane region" description="Helical" evidence="1">
    <location>
        <begin position="119"/>
        <end position="144"/>
    </location>
</feature>
<dbReference type="GeneID" id="36583105"/>
<sequence length="251" mass="27666">MAVIWGLDLREMQWGKFKGSYMFNQDYHLRRTKMIVYQIAMILCVCSESVGTAALSDYVDQQDGITTRTSPLVKVHNNDIVGTFSYNIFVGIAVATIFGSGFFFDLFWPERKESKSVRLAWKICSLLVSFMALADALALTVVVATHRSTITGVSAGAAAFLFRENGPPNPIYRKNAYCVASVVLLWPGMIASFASTYIMFKSIQHDDKLGPRSSKYSGDKGVEVFIDMAPQAPKPTLAANGATQPEPYQGT</sequence>
<dbReference type="Proteomes" id="UP000235371">
    <property type="component" value="Unassembled WGS sequence"/>
</dbReference>
<dbReference type="EMBL" id="KZ613817">
    <property type="protein sequence ID" value="PMD58954.1"/>
    <property type="molecule type" value="Genomic_DNA"/>
</dbReference>
<organism evidence="2 3">
    <name type="scientific">Hyaloscypha bicolor E</name>
    <dbReference type="NCBI Taxonomy" id="1095630"/>
    <lineage>
        <taxon>Eukaryota</taxon>
        <taxon>Fungi</taxon>
        <taxon>Dikarya</taxon>
        <taxon>Ascomycota</taxon>
        <taxon>Pezizomycotina</taxon>
        <taxon>Leotiomycetes</taxon>
        <taxon>Helotiales</taxon>
        <taxon>Hyaloscyphaceae</taxon>
        <taxon>Hyaloscypha</taxon>
        <taxon>Hyaloscypha bicolor</taxon>
    </lineage>
</organism>
<accession>A0A2J6T7H1</accession>
<proteinExistence type="predicted"/>
<feature type="transmembrane region" description="Helical" evidence="1">
    <location>
        <begin position="84"/>
        <end position="107"/>
    </location>
</feature>
<evidence type="ECO:0000313" key="2">
    <source>
        <dbReference type="EMBL" id="PMD58954.1"/>
    </source>
</evidence>
<protein>
    <submittedName>
        <fullName evidence="2">Uncharacterized protein</fullName>
    </submittedName>
</protein>
<dbReference type="OrthoDB" id="3596006at2759"/>
<gene>
    <name evidence="2" type="ORF">K444DRAFT_531794</name>
</gene>
<evidence type="ECO:0000256" key="1">
    <source>
        <dbReference type="SAM" id="Phobius"/>
    </source>
</evidence>
<feature type="transmembrane region" description="Helical" evidence="1">
    <location>
        <begin position="35"/>
        <end position="55"/>
    </location>
</feature>
<feature type="transmembrane region" description="Helical" evidence="1">
    <location>
        <begin position="179"/>
        <end position="200"/>
    </location>
</feature>
<dbReference type="InParanoid" id="A0A2J6T7H1"/>
<keyword evidence="1" id="KW-0812">Transmembrane</keyword>
<evidence type="ECO:0000313" key="3">
    <source>
        <dbReference type="Proteomes" id="UP000235371"/>
    </source>
</evidence>
<name>A0A2J6T7H1_9HELO</name>
<keyword evidence="3" id="KW-1185">Reference proteome</keyword>
<keyword evidence="1" id="KW-0472">Membrane</keyword>
<reference evidence="2 3" key="1">
    <citation type="submission" date="2016-04" db="EMBL/GenBank/DDBJ databases">
        <title>A degradative enzymes factory behind the ericoid mycorrhizal symbiosis.</title>
        <authorList>
            <consortium name="DOE Joint Genome Institute"/>
            <person name="Martino E."/>
            <person name="Morin E."/>
            <person name="Grelet G."/>
            <person name="Kuo A."/>
            <person name="Kohler A."/>
            <person name="Daghino S."/>
            <person name="Barry K."/>
            <person name="Choi C."/>
            <person name="Cichocki N."/>
            <person name="Clum A."/>
            <person name="Copeland A."/>
            <person name="Hainaut M."/>
            <person name="Haridas S."/>
            <person name="Labutti K."/>
            <person name="Lindquist E."/>
            <person name="Lipzen A."/>
            <person name="Khouja H.-R."/>
            <person name="Murat C."/>
            <person name="Ohm R."/>
            <person name="Olson A."/>
            <person name="Spatafora J."/>
            <person name="Veneault-Fourrey C."/>
            <person name="Henrissat B."/>
            <person name="Grigoriev I."/>
            <person name="Martin F."/>
            <person name="Perotto S."/>
        </authorList>
    </citation>
    <scope>NUCLEOTIDE SEQUENCE [LARGE SCALE GENOMIC DNA]</scope>
    <source>
        <strain evidence="2 3">E</strain>
    </source>
</reference>
<dbReference type="RefSeq" id="XP_024735858.1">
    <property type="nucleotide sequence ID" value="XM_024875025.1"/>
</dbReference>
<keyword evidence="1" id="KW-1133">Transmembrane helix</keyword>